<evidence type="ECO:0000259" key="5">
    <source>
        <dbReference type="Pfam" id="PF03958"/>
    </source>
</evidence>
<dbReference type="PATRIC" id="fig|287.1484.peg.5839"/>
<evidence type="ECO:0000313" key="6">
    <source>
        <dbReference type="EMBL" id="ALI59164.1"/>
    </source>
</evidence>
<proteinExistence type="inferred from homology"/>
<gene>
    <name evidence="6" type="ORF">CCBH4851_00463</name>
</gene>
<organism evidence="6">
    <name type="scientific">Pseudomonas aeruginosa</name>
    <dbReference type="NCBI Taxonomy" id="287"/>
    <lineage>
        <taxon>Bacteria</taxon>
        <taxon>Pseudomonadati</taxon>
        <taxon>Pseudomonadota</taxon>
        <taxon>Gammaproteobacteria</taxon>
        <taxon>Pseudomonadales</taxon>
        <taxon>Pseudomonadaceae</taxon>
        <taxon>Pseudomonas</taxon>
    </lineage>
</organism>
<evidence type="ECO:0000256" key="3">
    <source>
        <dbReference type="RuleBase" id="RU004004"/>
    </source>
</evidence>
<dbReference type="InterPro" id="IPR004846">
    <property type="entry name" value="T2SS/T3SS_dom"/>
</dbReference>
<evidence type="ECO:0000259" key="4">
    <source>
        <dbReference type="Pfam" id="PF00263"/>
    </source>
</evidence>
<evidence type="ECO:0000256" key="1">
    <source>
        <dbReference type="ARBA" id="ARBA00022729"/>
    </source>
</evidence>
<dbReference type="GO" id="GO:0009306">
    <property type="term" value="P:protein secretion"/>
    <property type="evidence" value="ECO:0007669"/>
    <property type="project" value="InterPro"/>
</dbReference>
<name>A0A0D6HE66_PSEAI</name>
<sequence>MTLLRTTLLSSLLATVVLGASAAPRTEVIPLNYRTADDVMAVAQSVIGSEGKVTAYGNQLIVNAEPAKIRELQSVLQQIDSRPHRLLITVDTSENLQQDSRGYSVDGSASAGNIEIQSGRGEVNGKDRVRIIRRSTDSRSGGSQQVQATEGYPALIQVGQSVPITSTATGPYGQIYSQTEYRNVNRGFYVTATLTGNLVHVTISSSNDRLSQSHPGVIDTQSTDTRVSGKLGEWITLGGVSEQNQADQHGFVRRYSTQGRDDTSLRLKVETLD</sequence>
<evidence type="ECO:0000256" key="2">
    <source>
        <dbReference type="RuleBase" id="RU004003"/>
    </source>
</evidence>
<dbReference type="Pfam" id="PF00263">
    <property type="entry name" value="Secretin"/>
    <property type="match status" value="1"/>
</dbReference>
<comment type="similarity">
    <text evidence="2">Belongs to the bacterial secretin family.</text>
</comment>
<dbReference type="InterPro" id="IPR038591">
    <property type="entry name" value="NolW-like_sf"/>
</dbReference>
<feature type="domain" description="NolW-like" evidence="5">
    <location>
        <begin position="26"/>
        <end position="83"/>
    </location>
</feature>
<dbReference type="GO" id="GO:0009279">
    <property type="term" value="C:cell outer membrane"/>
    <property type="evidence" value="ECO:0007669"/>
    <property type="project" value="UniProtKB-SubCell"/>
</dbReference>
<keyword evidence="1" id="KW-0732">Signal</keyword>
<keyword evidence="3" id="KW-0813">Transport</keyword>
<dbReference type="Pfam" id="PF03958">
    <property type="entry name" value="Secretin_N"/>
    <property type="match status" value="1"/>
</dbReference>
<protein>
    <submittedName>
        <fullName evidence="6">Uncharacterized protein</fullName>
    </submittedName>
</protein>
<dbReference type="Gene3D" id="3.30.1370.120">
    <property type="match status" value="1"/>
</dbReference>
<dbReference type="AlphaFoldDB" id="A0A0D6HE66"/>
<comment type="subcellular location">
    <subcellularLocation>
        <location evidence="3">Cell outer membrane</location>
    </subcellularLocation>
</comment>
<dbReference type="EMBL" id="KT454971">
    <property type="protein sequence ID" value="ALI59164.1"/>
    <property type="molecule type" value="Genomic_DNA"/>
</dbReference>
<dbReference type="RefSeq" id="WP_003108752.1">
    <property type="nucleotide sequence ID" value="NZ_BAABSN010000002.1"/>
</dbReference>
<accession>A0A0D6HE66</accession>
<dbReference type="InterPro" id="IPR005644">
    <property type="entry name" value="NolW-like"/>
</dbReference>
<feature type="domain" description="Type II/III secretion system secretin-like" evidence="4">
    <location>
        <begin position="143"/>
        <end position="248"/>
    </location>
</feature>
<accession>A0A1S1C9V1</accession>
<reference evidence="6" key="1">
    <citation type="submission" date="2015-08" db="EMBL/GenBank/DDBJ databases">
        <title>Pseudomonas aeruginosa strain CCBH4851 chromosome region.</title>
        <authorList>
            <person name="Silveira M.C."/>
            <person name="Carvalho-Assef A.P.D."/>
            <person name="Albano R.M."/>
        </authorList>
    </citation>
    <scope>NUCLEOTIDE SEQUENCE</scope>
    <source>
        <strain evidence="6">CCBH4851</strain>
    </source>
</reference>